<proteinExistence type="predicted"/>
<evidence type="ECO:0000256" key="1">
    <source>
        <dbReference type="SAM" id="MobiDB-lite"/>
    </source>
</evidence>
<keyword evidence="3" id="KW-1185">Reference proteome</keyword>
<dbReference type="Proteomes" id="UP000242444">
    <property type="component" value="Unassembled WGS sequence"/>
</dbReference>
<feature type="region of interest" description="Disordered" evidence="1">
    <location>
        <begin position="98"/>
        <end position="124"/>
    </location>
</feature>
<protein>
    <submittedName>
        <fullName evidence="2">Uncharacterized protein</fullName>
    </submittedName>
</protein>
<dbReference type="OrthoDB" id="3680459at2"/>
<dbReference type="EMBL" id="NKYE01000006">
    <property type="protein sequence ID" value="OZM73084.1"/>
    <property type="molecule type" value="Genomic_DNA"/>
</dbReference>
<name>A0A263D3M3_9PSEU</name>
<dbReference type="InParanoid" id="A0A263D3M3"/>
<feature type="compositionally biased region" description="Polar residues" evidence="1">
    <location>
        <begin position="111"/>
        <end position="120"/>
    </location>
</feature>
<dbReference type="Pfam" id="PF14099">
    <property type="entry name" value="Polysacc_lyase"/>
    <property type="match status" value="1"/>
</dbReference>
<dbReference type="InterPro" id="IPR006311">
    <property type="entry name" value="TAT_signal"/>
</dbReference>
<dbReference type="InterPro" id="IPR025975">
    <property type="entry name" value="Polysacc_lyase"/>
</dbReference>
<comment type="caution">
    <text evidence="2">The sequence shown here is derived from an EMBL/GenBank/DDBJ whole genome shotgun (WGS) entry which is preliminary data.</text>
</comment>
<evidence type="ECO:0000313" key="2">
    <source>
        <dbReference type="EMBL" id="OZM73084.1"/>
    </source>
</evidence>
<organism evidence="2 3">
    <name type="scientific">Amycolatopsis antarctica</name>
    <dbReference type="NCBI Taxonomy" id="1854586"/>
    <lineage>
        <taxon>Bacteria</taxon>
        <taxon>Bacillati</taxon>
        <taxon>Actinomycetota</taxon>
        <taxon>Actinomycetes</taxon>
        <taxon>Pseudonocardiales</taxon>
        <taxon>Pseudonocardiaceae</taxon>
        <taxon>Amycolatopsis</taxon>
    </lineage>
</organism>
<dbReference type="AlphaFoldDB" id="A0A263D3M3"/>
<gene>
    <name evidence="2" type="ORF">CFN78_12775</name>
</gene>
<evidence type="ECO:0000313" key="3">
    <source>
        <dbReference type="Proteomes" id="UP000242444"/>
    </source>
</evidence>
<reference evidence="2 3" key="1">
    <citation type="submission" date="2017-07" db="EMBL/GenBank/DDBJ databases">
        <title>Amycolatopsis antarcticus sp. nov., isolated from the surface of an Antarcticus brown macroalga.</title>
        <authorList>
            <person name="Wang J."/>
            <person name="Leiva S."/>
            <person name="Huang J."/>
            <person name="Huang Y."/>
        </authorList>
    </citation>
    <scope>NUCLEOTIDE SEQUENCE [LARGE SCALE GENOMIC DNA]</scope>
    <source>
        <strain evidence="2 3">AU-G6</strain>
    </source>
</reference>
<dbReference type="Gene3D" id="2.60.120.200">
    <property type="match status" value="1"/>
</dbReference>
<accession>A0A263D3M3</accession>
<dbReference type="PROSITE" id="PS51318">
    <property type="entry name" value="TAT"/>
    <property type="match status" value="1"/>
</dbReference>
<sequence length="269" mass="28372">MNDIGGCGMGRTHGMSRRRALGVGLASAAVVPTLLSAGGHAWAASSRAPRQAPPGEPPMDVVWTTDFTNGWDGWEDTPWNDQPQGEVERPTVVASPLGQGQSGRFHLDGGQQRNESQPEAAQSIGEGDVLVVRFTDYLEEGFPVDTDDWQIVLQFKNDGEGSPPCEIKIGHGVYALDGNSGAWSHDIGPAITGEPVDIAVRIIFSADPAVAAMDAWHNGTQTLTGAKPEGAGTLYEGLGSYLKTGLYRDSAISEAGTRYLDSLTIGTPA</sequence>